<evidence type="ECO:0000313" key="2">
    <source>
        <dbReference type="Proteomes" id="UP000654279"/>
    </source>
</evidence>
<keyword evidence="2" id="KW-1185">Reference proteome</keyword>
<accession>A0A926CZ48</accession>
<reference evidence="1" key="1">
    <citation type="submission" date="2020-08" db="EMBL/GenBank/DDBJ databases">
        <title>Genome public.</title>
        <authorList>
            <person name="Liu C."/>
            <person name="Sun Q."/>
        </authorList>
    </citation>
    <scope>NUCLEOTIDE SEQUENCE</scope>
    <source>
        <strain evidence="1">NSJ-44</strain>
    </source>
</reference>
<dbReference type="PANTHER" id="PTHR37691">
    <property type="entry name" value="BLR3518 PROTEIN"/>
    <property type="match status" value="1"/>
</dbReference>
<gene>
    <name evidence="1" type="ORF">H8699_08120</name>
</gene>
<sequence>MRVIFHVDEEEKWPLALGNVKNMVAYCRQNASAYEIEVVANSQAVLTYRESGHLEAEMQALSQQGVKFAACQNALRALGISQEELSGFVHPVPAGVVELAQKQAQGFAYIKP</sequence>
<name>A0A926CZ48_9FIRM</name>
<dbReference type="InterPro" id="IPR027396">
    <property type="entry name" value="DsrEFH-like"/>
</dbReference>
<dbReference type="SUPFAM" id="SSF75169">
    <property type="entry name" value="DsrEFH-like"/>
    <property type="match status" value="1"/>
</dbReference>
<protein>
    <submittedName>
        <fullName evidence="1">DsrE family protein</fullName>
    </submittedName>
</protein>
<dbReference type="InterPro" id="IPR003787">
    <property type="entry name" value="Sulphur_relay_DsrE/F-like"/>
</dbReference>
<organism evidence="1 2">
    <name type="scientific">Luoshenia tenuis</name>
    <dbReference type="NCBI Taxonomy" id="2763654"/>
    <lineage>
        <taxon>Bacteria</taxon>
        <taxon>Bacillati</taxon>
        <taxon>Bacillota</taxon>
        <taxon>Clostridia</taxon>
        <taxon>Christensenellales</taxon>
        <taxon>Christensenellaceae</taxon>
        <taxon>Luoshenia</taxon>
    </lineage>
</organism>
<dbReference type="PANTHER" id="PTHR37691:SF1">
    <property type="entry name" value="BLR3518 PROTEIN"/>
    <property type="match status" value="1"/>
</dbReference>
<evidence type="ECO:0000313" key="1">
    <source>
        <dbReference type="EMBL" id="MBC8529390.1"/>
    </source>
</evidence>
<dbReference type="Proteomes" id="UP000654279">
    <property type="component" value="Unassembled WGS sequence"/>
</dbReference>
<dbReference type="Pfam" id="PF02635">
    <property type="entry name" value="DsrE"/>
    <property type="match status" value="1"/>
</dbReference>
<dbReference type="EMBL" id="JACRSO010000003">
    <property type="protein sequence ID" value="MBC8529390.1"/>
    <property type="molecule type" value="Genomic_DNA"/>
</dbReference>
<comment type="caution">
    <text evidence="1">The sequence shown here is derived from an EMBL/GenBank/DDBJ whole genome shotgun (WGS) entry which is preliminary data.</text>
</comment>
<proteinExistence type="predicted"/>
<dbReference type="Gene3D" id="3.40.1260.10">
    <property type="entry name" value="DsrEFH-like"/>
    <property type="match status" value="1"/>
</dbReference>
<dbReference type="AlphaFoldDB" id="A0A926CZ48"/>
<dbReference type="RefSeq" id="WP_249285243.1">
    <property type="nucleotide sequence ID" value="NZ_JACRSO010000003.1"/>
</dbReference>